<dbReference type="InterPro" id="IPR037523">
    <property type="entry name" value="VOC_core"/>
</dbReference>
<dbReference type="Pfam" id="PF00903">
    <property type="entry name" value="Glyoxalase"/>
    <property type="match status" value="1"/>
</dbReference>
<accession>A0ABW2Z8Q7</accession>
<gene>
    <name evidence="2" type="ORF">ACFQZW_12255</name>
</gene>
<name>A0ABW2Z8Q7_9FLAO</name>
<reference evidence="3" key="1">
    <citation type="journal article" date="2019" name="Int. J. Syst. Evol. Microbiol.">
        <title>The Global Catalogue of Microorganisms (GCM) 10K type strain sequencing project: providing services to taxonomists for standard genome sequencing and annotation.</title>
        <authorList>
            <consortium name="The Broad Institute Genomics Platform"/>
            <consortium name="The Broad Institute Genome Sequencing Center for Infectious Disease"/>
            <person name="Wu L."/>
            <person name="Ma J."/>
        </authorList>
    </citation>
    <scope>NUCLEOTIDE SEQUENCE [LARGE SCALE GENOMIC DNA]</scope>
    <source>
        <strain evidence="3">CCUG 60022</strain>
    </source>
</reference>
<evidence type="ECO:0000313" key="2">
    <source>
        <dbReference type="EMBL" id="MFD0762855.1"/>
    </source>
</evidence>
<feature type="domain" description="VOC" evidence="1">
    <location>
        <begin position="11"/>
        <end position="147"/>
    </location>
</feature>
<dbReference type="Gene3D" id="3.10.180.10">
    <property type="entry name" value="2,3-Dihydroxybiphenyl 1,2-Dioxygenase, domain 1"/>
    <property type="match status" value="1"/>
</dbReference>
<proteinExistence type="predicted"/>
<evidence type="ECO:0000313" key="3">
    <source>
        <dbReference type="Proteomes" id="UP001597032"/>
    </source>
</evidence>
<dbReference type="EMBL" id="JBHTIC010000019">
    <property type="protein sequence ID" value="MFD0762855.1"/>
    <property type="molecule type" value="Genomic_DNA"/>
</dbReference>
<keyword evidence="3" id="KW-1185">Reference proteome</keyword>
<evidence type="ECO:0000259" key="1">
    <source>
        <dbReference type="PROSITE" id="PS51819"/>
    </source>
</evidence>
<dbReference type="SUPFAM" id="SSF54593">
    <property type="entry name" value="Glyoxalase/Bleomycin resistance protein/Dihydroxybiphenyl dioxygenase"/>
    <property type="match status" value="1"/>
</dbReference>
<sequence length="149" mass="17197">MCFQLKNKKMKANKLTPNFEVKSIRETIEFYQNVLGFSLVMVVPETQDGIEQSLTGGKNYVYALVSKDNIEMMFQRTDSFKQDVLLAKDISMGASVSFYMEIDGIDDFYKQIKDKGLNPTELKTAWYGMREFYLKDNNGYILGFAEKSE</sequence>
<dbReference type="InterPro" id="IPR029068">
    <property type="entry name" value="Glyas_Bleomycin-R_OHBP_Dase"/>
</dbReference>
<dbReference type="RefSeq" id="WP_386783357.1">
    <property type="nucleotide sequence ID" value="NZ_JBHTIC010000019.1"/>
</dbReference>
<dbReference type="Proteomes" id="UP001597032">
    <property type="component" value="Unassembled WGS sequence"/>
</dbReference>
<protein>
    <submittedName>
        <fullName evidence="2">VOC family protein</fullName>
    </submittedName>
</protein>
<organism evidence="2 3">
    <name type="scientific">Lutibacter aestuarii</name>
    <dbReference type="NCBI Taxonomy" id="861111"/>
    <lineage>
        <taxon>Bacteria</taxon>
        <taxon>Pseudomonadati</taxon>
        <taxon>Bacteroidota</taxon>
        <taxon>Flavobacteriia</taxon>
        <taxon>Flavobacteriales</taxon>
        <taxon>Flavobacteriaceae</taxon>
        <taxon>Lutibacter</taxon>
    </lineage>
</organism>
<dbReference type="InterPro" id="IPR004360">
    <property type="entry name" value="Glyas_Fos-R_dOase_dom"/>
</dbReference>
<dbReference type="PROSITE" id="PS51819">
    <property type="entry name" value="VOC"/>
    <property type="match status" value="1"/>
</dbReference>
<comment type="caution">
    <text evidence="2">The sequence shown here is derived from an EMBL/GenBank/DDBJ whole genome shotgun (WGS) entry which is preliminary data.</text>
</comment>